<feature type="domain" description="Glycosyltransferase 2-like" evidence="1">
    <location>
        <begin position="29"/>
        <end position="169"/>
    </location>
</feature>
<dbReference type="eggNOG" id="COG0463">
    <property type="taxonomic scope" value="Bacteria"/>
</dbReference>
<dbReference type="OrthoDB" id="199095at2"/>
<accession>H2BRR8</accession>
<dbReference type="STRING" id="865937.Gilli_0672"/>
<dbReference type="SUPFAM" id="SSF53448">
    <property type="entry name" value="Nucleotide-diphospho-sugar transferases"/>
    <property type="match status" value="1"/>
</dbReference>
<keyword evidence="2" id="KW-0808">Transferase</keyword>
<organism evidence="2 3">
    <name type="scientific">Gillisia limnaea (strain DSM 15749 / LMG 21470 / R-8282)</name>
    <dbReference type="NCBI Taxonomy" id="865937"/>
    <lineage>
        <taxon>Bacteria</taxon>
        <taxon>Pseudomonadati</taxon>
        <taxon>Bacteroidota</taxon>
        <taxon>Flavobacteriia</taxon>
        <taxon>Flavobacteriales</taxon>
        <taxon>Flavobacteriaceae</taxon>
        <taxon>Gillisia</taxon>
    </lineage>
</organism>
<dbReference type="GO" id="GO:0016758">
    <property type="term" value="F:hexosyltransferase activity"/>
    <property type="evidence" value="ECO:0007669"/>
    <property type="project" value="UniProtKB-ARBA"/>
</dbReference>
<reference evidence="3" key="1">
    <citation type="journal article" date="2012" name="Stand. Genomic Sci.">
        <title>Genome sequence of the Antarctic rhodopsins-containing flavobacterium Gillisia limnaea type strain (R-8282(T)).</title>
        <authorList>
            <person name="Riedel T."/>
            <person name="Held B."/>
            <person name="Nolan M."/>
            <person name="Lucas S."/>
            <person name="Lapidus A."/>
            <person name="Tice H."/>
            <person name="Del Rio T.G."/>
            <person name="Cheng J.F."/>
            <person name="Han C."/>
            <person name="Tapia R."/>
            <person name="Goodwin L.A."/>
            <person name="Pitluck S."/>
            <person name="Liolios K."/>
            <person name="Mavromatis K."/>
            <person name="Pagani I."/>
            <person name="Ivanova N."/>
            <person name="Mikhailova N."/>
            <person name="Pati A."/>
            <person name="Chen A."/>
            <person name="Palaniappan K."/>
            <person name="Land M."/>
            <person name="Rohde M."/>
            <person name="Tindall B.J."/>
            <person name="Detter J.C."/>
            <person name="Goker M."/>
            <person name="Bristow J."/>
            <person name="Eisen J.A."/>
            <person name="Markowitz V."/>
            <person name="Hugenholtz P."/>
            <person name="Kyrpides N.C."/>
            <person name="Klenk H.P."/>
            <person name="Woyke T."/>
        </authorList>
    </citation>
    <scope>NUCLEOTIDE SEQUENCE [LARGE SCALE GENOMIC DNA]</scope>
    <source>
        <strain evidence="3">DSM 15749 / LMG 21470 / R-8282</strain>
    </source>
</reference>
<dbReference type="AlphaFoldDB" id="H2BRR8"/>
<dbReference type="RefSeq" id="WP_006987705.1">
    <property type="nucleotide sequence ID" value="NZ_JH594606.1"/>
</dbReference>
<dbReference type="HOGENOM" id="CLU_025996_4_4_10"/>
<evidence type="ECO:0000313" key="3">
    <source>
        <dbReference type="Proteomes" id="UP000003844"/>
    </source>
</evidence>
<sequence length="318" mass="37450">MTFQEFQEKYRKTKVEELSSSTSKNPVVSVLVQTYQQKDFIKECLDSILMQETKFDFEILIGEDGSKDGTRQICLDYAKKYPNKLRLILHHPENKIKVDGVTTGNYNAFYNFYNAKGKYVAFCEGDDYWADPLKLQKQVDFLESNPGVGFVYHSFITIDNKGQKIESPEEIHQPKWDITKEELFKGKYHPLLLSICFRNIFTEIPRQMAEVLNVDTFLFSYLGKFGDAKFQPDIEPACYRQHPGGTWSHRMKENKFLSKIITYRGLSRYYLLHENKELYTFYFNRLQSSYKMLIYYYLKNGNLVSASKILSKLLLLRK</sequence>
<keyword evidence="3" id="KW-1185">Reference proteome</keyword>
<dbReference type="EMBL" id="JH594606">
    <property type="protein sequence ID" value="EHQ01383.1"/>
    <property type="molecule type" value="Genomic_DNA"/>
</dbReference>
<name>H2BRR8_GILLR</name>
<dbReference type="PANTHER" id="PTHR22916">
    <property type="entry name" value="GLYCOSYLTRANSFERASE"/>
    <property type="match status" value="1"/>
</dbReference>
<protein>
    <submittedName>
        <fullName evidence="2">Glycosyl transferase family 2</fullName>
    </submittedName>
</protein>
<dbReference type="Proteomes" id="UP000003844">
    <property type="component" value="Unassembled WGS sequence"/>
</dbReference>
<dbReference type="InterPro" id="IPR001173">
    <property type="entry name" value="Glyco_trans_2-like"/>
</dbReference>
<dbReference type="InterPro" id="IPR029044">
    <property type="entry name" value="Nucleotide-diphossugar_trans"/>
</dbReference>
<dbReference type="Gene3D" id="3.90.550.10">
    <property type="entry name" value="Spore Coat Polysaccharide Biosynthesis Protein SpsA, Chain A"/>
    <property type="match status" value="1"/>
</dbReference>
<dbReference type="PANTHER" id="PTHR22916:SF3">
    <property type="entry name" value="UDP-GLCNAC:BETAGAL BETA-1,3-N-ACETYLGLUCOSAMINYLTRANSFERASE-LIKE PROTEIN 1"/>
    <property type="match status" value="1"/>
</dbReference>
<dbReference type="Pfam" id="PF00535">
    <property type="entry name" value="Glycos_transf_2"/>
    <property type="match status" value="1"/>
</dbReference>
<evidence type="ECO:0000259" key="1">
    <source>
        <dbReference type="Pfam" id="PF00535"/>
    </source>
</evidence>
<proteinExistence type="predicted"/>
<evidence type="ECO:0000313" key="2">
    <source>
        <dbReference type="EMBL" id="EHQ01383.1"/>
    </source>
</evidence>
<gene>
    <name evidence="2" type="ORF">Gilli_0672</name>
</gene>